<dbReference type="AlphaFoldDB" id="A0A316YUS1"/>
<dbReference type="InterPro" id="IPR012132">
    <property type="entry name" value="GMC_OxRdtase"/>
</dbReference>
<dbReference type="InterPro" id="IPR027424">
    <property type="entry name" value="Glucose_Oxidase_domain_2"/>
</dbReference>
<feature type="active site" description="Proton acceptor" evidence="6">
    <location>
        <position position="626"/>
    </location>
</feature>
<dbReference type="Gene3D" id="3.50.50.60">
    <property type="entry name" value="FAD/NAD(P)-binding domain"/>
    <property type="match status" value="1"/>
</dbReference>
<comment type="similarity">
    <text evidence="2 8">Belongs to the GMC oxidoreductase family.</text>
</comment>
<evidence type="ECO:0000259" key="10">
    <source>
        <dbReference type="PROSITE" id="PS00623"/>
    </source>
</evidence>
<dbReference type="InParanoid" id="A0A316YUS1"/>
<dbReference type="STRING" id="215250.A0A316YUS1"/>
<evidence type="ECO:0000256" key="5">
    <source>
        <dbReference type="ARBA" id="ARBA00023002"/>
    </source>
</evidence>
<evidence type="ECO:0000313" key="11">
    <source>
        <dbReference type="EMBL" id="PWN92852.1"/>
    </source>
</evidence>
<dbReference type="PANTHER" id="PTHR11552">
    <property type="entry name" value="GLUCOSE-METHANOL-CHOLINE GMC OXIDOREDUCTASE"/>
    <property type="match status" value="1"/>
</dbReference>
<evidence type="ECO:0000256" key="3">
    <source>
        <dbReference type="ARBA" id="ARBA00022630"/>
    </source>
</evidence>
<dbReference type="SUPFAM" id="SSF54373">
    <property type="entry name" value="FAD-linked reductases, C-terminal domain"/>
    <property type="match status" value="1"/>
</dbReference>
<evidence type="ECO:0000256" key="9">
    <source>
        <dbReference type="SAM" id="MobiDB-lite"/>
    </source>
</evidence>
<gene>
    <name evidence="11" type="ORF">FA10DRAFT_289990</name>
</gene>
<keyword evidence="3 8" id="KW-0285">Flavoprotein</keyword>
<dbReference type="InterPro" id="IPR000172">
    <property type="entry name" value="GMC_OxRdtase_N"/>
</dbReference>
<dbReference type="Pfam" id="PF05199">
    <property type="entry name" value="GMC_oxred_C"/>
    <property type="match status" value="1"/>
</dbReference>
<dbReference type="RefSeq" id="XP_025380050.1">
    <property type="nucleotide sequence ID" value="XM_025524330.1"/>
</dbReference>
<dbReference type="Gene3D" id="3.30.560.10">
    <property type="entry name" value="Glucose Oxidase, domain 3"/>
    <property type="match status" value="1"/>
</dbReference>
<feature type="binding site" evidence="7">
    <location>
        <begin position="136"/>
        <end position="139"/>
    </location>
    <ligand>
        <name>FAD</name>
        <dbReference type="ChEBI" id="CHEBI:57692"/>
    </ligand>
</feature>
<dbReference type="PANTHER" id="PTHR11552:SF201">
    <property type="entry name" value="GLUCOSE-METHANOL-CHOLINE OXIDOREDUCTASE N-TERMINAL DOMAIN-CONTAINING PROTEIN"/>
    <property type="match status" value="1"/>
</dbReference>
<feature type="active site" description="Proton donor" evidence="6">
    <location>
        <position position="583"/>
    </location>
</feature>
<evidence type="ECO:0000256" key="6">
    <source>
        <dbReference type="PIRSR" id="PIRSR000137-1"/>
    </source>
</evidence>
<dbReference type="InterPro" id="IPR007867">
    <property type="entry name" value="GMC_OxRtase_C"/>
</dbReference>
<feature type="region of interest" description="Disordered" evidence="9">
    <location>
        <begin position="287"/>
        <end position="316"/>
    </location>
</feature>
<dbReference type="InterPro" id="IPR036188">
    <property type="entry name" value="FAD/NAD-bd_sf"/>
</dbReference>
<dbReference type="Proteomes" id="UP000245768">
    <property type="component" value="Unassembled WGS sequence"/>
</dbReference>
<evidence type="ECO:0000256" key="2">
    <source>
        <dbReference type="ARBA" id="ARBA00010790"/>
    </source>
</evidence>
<dbReference type="OrthoDB" id="269227at2759"/>
<reference evidence="11" key="1">
    <citation type="journal article" date="2018" name="Mol. Biol. Evol.">
        <title>Broad Genomic Sampling Reveals a Smut Pathogenic Ancestry of the Fungal Clade Ustilaginomycotina.</title>
        <authorList>
            <person name="Kijpornyongpan T."/>
            <person name="Mondo S.J."/>
            <person name="Barry K."/>
            <person name="Sandor L."/>
            <person name="Lee J."/>
            <person name="Lipzen A."/>
            <person name="Pangilinan J."/>
            <person name="LaButti K."/>
            <person name="Hainaut M."/>
            <person name="Henrissat B."/>
            <person name="Grigoriev I.V."/>
            <person name="Spatafora J.W."/>
            <person name="Aime M.C."/>
        </authorList>
    </citation>
    <scope>NUCLEOTIDE SEQUENCE [LARGE SCALE GENOMIC DNA]</scope>
    <source>
        <strain evidence="11">MCA 4198</strain>
    </source>
</reference>
<dbReference type="Pfam" id="PF00732">
    <property type="entry name" value="GMC_oxred_N"/>
    <property type="match status" value="1"/>
</dbReference>
<evidence type="ECO:0000313" key="12">
    <source>
        <dbReference type="Proteomes" id="UP000245768"/>
    </source>
</evidence>
<dbReference type="EMBL" id="KZ819634">
    <property type="protein sequence ID" value="PWN92852.1"/>
    <property type="molecule type" value="Genomic_DNA"/>
</dbReference>
<protein>
    <submittedName>
        <fullName evidence="11">Alcohol oxidase</fullName>
    </submittedName>
</protein>
<comment type="cofactor">
    <cofactor evidence="1 7">
        <name>FAD</name>
        <dbReference type="ChEBI" id="CHEBI:57692"/>
    </cofactor>
</comment>
<organism evidence="11 12">
    <name type="scientific">Acaromyces ingoldii</name>
    <dbReference type="NCBI Taxonomy" id="215250"/>
    <lineage>
        <taxon>Eukaryota</taxon>
        <taxon>Fungi</taxon>
        <taxon>Dikarya</taxon>
        <taxon>Basidiomycota</taxon>
        <taxon>Ustilaginomycotina</taxon>
        <taxon>Exobasidiomycetes</taxon>
        <taxon>Exobasidiales</taxon>
        <taxon>Cryptobasidiaceae</taxon>
        <taxon>Acaromyces</taxon>
    </lineage>
</organism>
<keyword evidence="4 7" id="KW-0274">FAD</keyword>
<dbReference type="GO" id="GO:0050660">
    <property type="term" value="F:flavin adenine dinucleotide binding"/>
    <property type="evidence" value="ECO:0007669"/>
    <property type="project" value="InterPro"/>
</dbReference>
<keyword evidence="5" id="KW-0560">Oxidoreductase</keyword>
<evidence type="ECO:0000256" key="7">
    <source>
        <dbReference type="PIRSR" id="PIRSR000137-2"/>
    </source>
</evidence>
<feature type="domain" description="Glucose-methanol-choline oxidoreductase N-terminal" evidence="10">
    <location>
        <begin position="126"/>
        <end position="149"/>
    </location>
</feature>
<dbReference type="PROSITE" id="PS00623">
    <property type="entry name" value="GMC_OXRED_1"/>
    <property type="match status" value="1"/>
</dbReference>
<proteinExistence type="inferred from homology"/>
<dbReference type="Gene3D" id="4.10.450.10">
    <property type="entry name" value="Glucose Oxidase, domain 2"/>
    <property type="match status" value="1"/>
</dbReference>
<dbReference type="PIRSF" id="PIRSF000137">
    <property type="entry name" value="Alcohol_oxidase"/>
    <property type="match status" value="1"/>
</dbReference>
<sequence length="647" mass="70324">MTPISLYGLVTIPFLVFLIFTEIAVAASTFSGGAAIISDASIVSKQIFDYIIVGAGNAGLVVANRLTEDSNINVLVIEAGTDTRNAPPVYMANETYGQTQGNSKYSHNFETVFQPLSSDTRQQWSGKGLGGSTTVNGQVWNAPSSDEVNVMGLISGNRAFTWDRLLKYYKKAQNLNGPSRELATMGVTFDNDVHHRGGPVDICFDDIMFSGPPQVAFVKGCLRAHGLPKIRDSQAGNPNGVFYVPTTVYQHQNLKRVSSATSYLSPYEKIRPNLTILVGWRGTRLDWSQQQPKDSKSSSKKRNGQQRGSSKLLRATGVDVRAEKDGPMYTIFASKEVIVSAGAIQSPLFLELSGIGSPTILNKIGQAVIIPLPGVGTHMTEQCQVGISANVKDRRWRGQGASSSIAQPNMAQLFPRNISAVAAYVEANVNRWASEAVEAGAAVDRNALVAEYKLMARGLFRRKWAASENFFGNGFFGDESDLSSSVYTLHPFSRGFTHARSIDPFDLPIVDPRYWTADIDVDMEVGGIQAAVKVFNTPEVLSVREPGTPVLPEINATTLAPFGGSEYAFWRNHILSTYGALQHAVGTCSMKPRQHGGVVDGNFKVYGTANVRVVDASVIPMQMSAHTQASVYAFAEWASDIIKQQRM</sequence>
<dbReference type="SUPFAM" id="SSF51905">
    <property type="entry name" value="FAD/NAD(P)-binding domain"/>
    <property type="match status" value="1"/>
</dbReference>
<keyword evidence="12" id="KW-1185">Reference proteome</keyword>
<evidence type="ECO:0000256" key="1">
    <source>
        <dbReference type="ARBA" id="ARBA00001974"/>
    </source>
</evidence>
<evidence type="ECO:0000256" key="4">
    <source>
        <dbReference type="ARBA" id="ARBA00022827"/>
    </source>
</evidence>
<dbReference type="GO" id="GO:0016614">
    <property type="term" value="F:oxidoreductase activity, acting on CH-OH group of donors"/>
    <property type="evidence" value="ECO:0007669"/>
    <property type="project" value="InterPro"/>
</dbReference>
<dbReference type="GeneID" id="37046246"/>
<name>A0A316YUS1_9BASI</name>
<accession>A0A316YUS1</accession>
<evidence type="ECO:0000256" key="8">
    <source>
        <dbReference type="RuleBase" id="RU003968"/>
    </source>
</evidence>